<dbReference type="SUPFAM" id="SSF82693">
    <property type="entry name" value="Multidrug efflux transporter AcrB pore domain, PN1, PN2, PC1 and PC2 subdomains"/>
    <property type="match status" value="3"/>
</dbReference>
<feature type="transmembrane region" description="Helical" evidence="1">
    <location>
        <begin position="360"/>
        <end position="380"/>
    </location>
</feature>
<dbReference type="SUPFAM" id="SSF82714">
    <property type="entry name" value="Multidrug efflux transporter AcrB TolC docking domain, DN and DC subdomains"/>
    <property type="match status" value="2"/>
</dbReference>
<dbReference type="SUPFAM" id="SSF82866">
    <property type="entry name" value="Multidrug efflux transporter AcrB transmembrane domain"/>
    <property type="match status" value="2"/>
</dbReference>
<gene>
    <name evidence="2" type="ORF">KDW96_03825</name>
</gene>
<keyword evidence="3" id="KW-1185">Reference proteome</keyword>
<keyword evidence="1" id="KW-1133">Transmembrane helix</keyword>
<dbReference type="Pfam" id="PF00873">
    <property type="entry name" value="ACR_tran"/>
    <property type="match status" value="1"/>
</dbReference>
<feature type="transmembrane region" description="Helical" evidence="1">
    <location>
        <begin position="942"/>
        <end position="960"/>
    </location>
</feature>
<dbReference type="Proteomes" id="UP001059672">
    <property type="component" value="Chromosome"/>
</dbReference>
<keyword evidence="1" id="KW-0812">Transmembrane</keyword>
<feature type="transmembrane region" description="Helical" evidence="1">
    <location>
        <begin position="12"/>
        <end position="31"/>
    </location>
</feature>
<name>A0ABY5HB00_9PSED</name>
<evidence type="ECO:0000313" key="2">
    <source>
        <dbReference type="EMBL" id="UTW08465.1"/>
    </source>
</evidence>
<feature type="transmembrane region" description="Helical" evidence="1">
    <location>
        <begin position="518"/>
        <end position="538"/>
    </location>
</feature>
<dbReference type="Gene3D" id="3.30.70.1440">
    <property type="entry name" value="Multidrug efflux transporter AcrB pore domain"/>
    <property type="match status" value="1"/>
</dbReference>
<dbReference type="PANTHER" id="PTHR32063:SF77">
    <property type="entry name" value="ACR FAMILY TRANSPORT PROTEIN"/>
    <property type="match status" value="1"/>
</dbReference>
<proteinExistence type="predicted"/>
<feature type="transmembrane region" description="Helical" evidence="1">
    <location>
        <begin position="837"/>
        <end position="860"/>
    </location>
</feature>
<organism evidence="2 3">
    <name type="scientific">Pseudomonas benzenivorans</name>
    <dbReference type="NCBI Taxonomy" id="556533"/>
    <lineage>
        <taxon>Bacteria</taxon>
        <taxon>Pseudomonadati</taxon>
        <taxon>Pseudomonadota</taxon>
        <taxon>Gammaproteobacteria</taxon>
        <taxon>Pseudomonadales</taxon>
        <taxon>Pseudomonadaceae</taxon>
        <taxon>Pseudomonas</taxon>
    </lineage>
</organism>
<feature type="transmembrane region" description="Helical" evidence="1">
    <location>
        <begin position="893"/>
        <end position="914"/>
    </location>
</feature>
<feature type="transmembrane region" description="Helical" evidence="1">
    <location>
        <begin position="431"/>
        <end position="451"/>
    </location>
</feature>
<dbReference type="Gene3D" id="1.20.1640.10">
    <property type="entry name" value="Multidrug efflux transporter AcrB transmembrane domain"/>
    <property type="match status" value="2"/>
</dbReference>
<feature type="transmembrane region" description="Helical" evidence="1">
    <location>
        <begin position="972"/>
        <end position="996"/>
    </location>
</feature>
<dbReference type="InterPro" id="IPR027463">
    <property type="entry name" value="AcrB_DN_DC_subdom"/>
</dbReference>
<feature type="transmembrane region" description="Helical" evidence="1">
    <location>
        <begin position="331"/>
        <end position="353"/>
    </location>
</feature>
<feature type="transmembrane region" description="Helical" evidence="1">
    <location>
        <begin position="463"/>
        <end position="490"/>
    </location>
</feature>
<dbReference type="Gene3D" id="3.30.70.1320">
    <property type="entry name" value="Multidrug efflux transporter AcrB pore domain like"/>
    <property type="match status" value="1"/>
</dbReference>
<dbReference type="Gene3D" id="3.30.70.1430">
    <property type="entry name" value="Multidrug efflux transporter AcrB pore domain"/>
    <property type="match status" value="2"/>
</dbReference>
<dbReference type="InterPro" id="IPR001036">
    <property type="entry name" value="Acrflvin-R"/>
</dbReference>
<dbReference type="PRINTS" id="PR00702">
    <property type="entry name" value="ACRIFLAVINRP"/>
</dbReference>
<evidence type="ECO:0000256" key="1">
    <source>
        <dbReference type="SAM" id="Phobius"/>
    </source>
</evidence>
<keyword evidence="1" id="KW-0472">Membrane</keyword>
<feature type="transmembrane region" description="Helical" evidence="1">
    <location>
        <begin position="386"/>
        <end position="405"/>
    </location>
</feature>
<reference evidence="2" key="1">
    <citation type="submission" date="2021-04" db="EMBL/GenBank/DDBJ databases">
        <title>Oceanospirillales bacteria with DddD are important DMSP degraders in coastal seawater.</title>
        <authorList>
            <person name="Liu J."/>
        </authorList>
    </citation>
    <scope>NUCLEOTIDE SEQUENCE</scope>
    <source>
        <strain evidence="2">D13-4</strain>
    </source>
</reference>
<dbReference type="RefSeq" id="WP_255839102.1">
    <property type="nucleotide sequence ID" value="NZ_CP073346.1"/>
</dbReference>
<dbReference type="PANTHER" id="PTHR32063">
    <property type="match status" value="1"/>
</dbReference>
<dbReference type="EMBL" id="CP073346">
    <property type="protein sequence ID" value="UTW08465.1"/>
    <property type="molecule type" value="Genomic_DNA"/>
</dbReference>
<accession>A0ABY5HB00</accession>
<protein>
    <submittedName>
        <fullName evidence="2">Efflux RND transporter permease subunit</fullName>
    </submittedName>
</protein>
<dbReference type="Gene3D" id="3.30.2090.10">
    <property type="entry name" value="Multidrug efflux transporter AcrB TolC docking domain, DN and DC subdomains"/>
    <property type="match status" value="2"/>
</dbReference>
<feature type="transmembrane region" description="Helical" evidence="1">
    <location>
        <begin position="867"/>
        <end position="887"/>
    </location>
</feature>
<evidence type="ECO:0000313" key="3">
    <source>
        <dbReference type="Proteomes" id="UP001059672"/>
    </source>
</evidence>
<sequence length="1025" mass="108595">MDLRISAWAIRNPIPVAVLFLALMIAGLAGYRSLPIKLYPDVSFPIVQVTVSLPGAAASEVETQITREVEAALSNVAGVDHVQSSISQGLSSTTVEFEIGEDPQKATDEARSAIDRIRGNLPRGIEEPIVQRFDVDSAPIVTYAVATDSLSDVELSWFVDDTVARRLISEQGVAQVVRVGGVEREINVTLEPAKLEALGLTASQVNNALRSSSTDVPGGRAEIGSREQTVRVLAAAETTTALADLMISTGTHRQVRLADVATVASGAAERRGFAELDGRSVVGFQVKKTKTSSDVSVAEAVARATQELARSHPEVQFERIVSTASSTQNSFSATLDALVEGMFLAALVVFIFLRNWRATVIAALAMPISLIPTFAAMHYMGFSLNMITLLALTLVIGILVDDAIVEIENIQKRIESGQSPYQAALLGADEIGLAVVATTLTIVVVFLPVSLMGGFAGQFFKEFGFTVALSVLFSLLVARLLTPLLAAYFIKPSSGTHEPKPFDGFYRRALDFALAHRWISLGLGGLLLAGSLVLAAMLPAGFSPPQDNGIVELSLEGAPGATLTDMRRSSETLTRKLKGLEDVERVFTIVGSGGSDGDVRSGRVTVLLKEARAITTQEFQAALKPLLLSIPDVRLGFAASGGGGSTTVQVILASEDATLLGQTALALEQQMRGLTQLSNVHQITPRPGSELIISPKPAQAARLGVTAETLGATARVATLGEIDANTAKFNTGEQRLPIRVRLPDAARADLDILGNLRVPTASGITVPLSSVADIRFQPGAARIERFDRKRRATIEGQLNGVSLGEANEAINSLPIMRALPEGVSQPAYGQSENMAELFGSFGAAMLAGIGLIFAVLVLLFKSFFKPITILAALPLSLAGAFFGLLVAGSELDLPALIGLLMLMGLAAKNSILLVELTIELERSGVAQQEALIRACRERSRPIVMTTVAMAAGMLPTALALGEGSEFRAPMAIAVIGGLISSTLLSLVLVPVVYELIDDFELWLKPKLGRLVVARDDAESEPEQAV</sequence>